<feature type="transmembrane region" description="Helical" evidence="1">
    <location>
        <begin position="67"/>
        <end position="88"/>
    </location>
</feature>
<reference evidence="2 3" key="1">
    <citation type="journal article" date="2015" name="Genome Announc.">
        <title>Virulence Factor Genes Detected in the Complete Genome Sequence of Corynebacterium uterequi DSM 45634, Isolated from the Uterus of a Maiden Mare.</title>
        <authorList>
            <person name="Ruckert C."/>
            <person name="Kriete M."/>
            <person name="Jaenicke S."/>
            <person name="Winkler A."/>
            <person name="Tauch A."/>
        </authorList>
    </citation>
    <scope>NUCLEOTIDE SEQUENCE [LARGE SCALE GENOMIC DNA]</scope>
    <source>
        <strain evidence="2 3">DSM 45634</strain>
    </source>
</reference>
<evidence type="ECO:0000313" key="3">
    <source>
        <dbReference type="Proteomes" id="UP000035548"/>
    </source>
</evidence>
<dbReference type="STRING" id="1072256.CUTER_02740"/>
<dbReference type="PATRIC" id="fig|1072256.5.peg.542"/>
<evidence type="ECO:0008006" key="4">
    <source>
        <dbReference type="Google" id="ProtNLM"/>
    </source>
</evidence>
<name>A0A0G3HHA5_9CORY</name>
<reference evidence="3" key="2">
    <citation type="submission" date="2015-05" db="EMBL/GenBank/DDBJ databases">
        <title>Complete genome sequence of Corynebacterium uterequi DSM 45634, isolated from the uterus of a maiden mare.</title>
        <authorList>
            <person name="Ruckert C."/>
            <person name="Albersmeier A."/>
            <person name="Winkler A."/>
            <person name="Tauch A."/>
        </authorList>
    </citation>
    <scope>NUCLEOTIDE SEQUENCE [LARGE SCALE GENOMIC DNA]</scope>
    <source>
        <strain evidence="3">DSM 45634</strain>
    </source>
</reference>
<keyword evidence="3" id="KW-1185">Reference proteome</keyword>
<dbReference type="PANTHER" id="PTHR36974">
    <property type="entry name" value="MEMBRANE PROTEIN-RELATED"/>
    <property type="match status" value="1"/>
</dbReference>
<keyword evidence="1" id="KW-0812">Transmembrane</keyword>
<keyword evidence="1" id="KW-1133">Transmembrane helix</keyword>
<organism evidence="2 3">
    <name type="scientific">Corynebacterium uterequi</name>
    <dbReference type="NCBI Taxonomy" id="1072256"/>
    <lineage>
        <taxon>Bacteria</taxon>
        <taxon>Bacillati</taxon>
        <taxon>Actinomycetota</taxon>
        <taxon>Actinomycetes</taxon>
        <taxon>Mycobacteriales</taxon>
        <taxon>Corynebacteriaceae</taxon>
        <taxon>Corynebacterium</taxon>
    </lineage>
</organism>
<dbReference type="OrthoDB" id="3267646at2"/>
<dbReference type="AlphaFoldDB" id="A0A0G3HHA5"/>
<dbReference type="Proteomes" id="UP000035548">
    <property type="component" value="Chromosome"/>
</dbReference>
<evidence type="ECO:0000313" key="2">
    <source>
        <dbReference type="EMBL" id="AKK10562.1"/>
    </source>
</evidence>
<dbReference type="PANTHER" id="PTHR36974:SF1">
    <property type="entry name" value="DOXX FAMILY MEMBRANE PROTEIN"/>
    <property type="match status" value="1"/>
</dbReference>
<protein>
    <recommendedName>
        <fullName evidence="4">DoxX protein</fullName>
    </recommendedName>
</protein>
<dbReference type="RefSeq" id="WP_047259130.1">
    <property type="nucleotide sequence ID" value="NZ_CP011546.1"/>
</dbReference>
<keyword evidence="1" id="KW-0472">Membrane</keyword>
<evidence type="ECO:0000256" key="1">
    <source>
        <dbReference type="SAM" id="Phobius"/>
    </source>
</evidence>
<dbReference type="EMBL" id="CP011546">
    <property type="protein sequence ID" value="AKK10562.1"/>
    <property type="molecule type" value="Genomic_DNA"/>
</dbReference>
<sequence length="124" mass="13823">MSTAPSQHRRLATVFAIAGTLHFVKPEIFDQIVPPQLPGKQRDYTLASGAAELAVAGMLAAPKTRRAGGLASVALLLAVWPANFYMAYLWRDRKWPWQVVSIGRLPYQIPLIKRAWSVWKAPTK</sequence>
<gene>
    <name evidence="2" type="ORF">CUTER_02740</name>
</gene>
<proteinExistence type="predicted"/>
<accession>A0A0G3HHA5</accession>
<dbReference type="KEGG" id="cut:CUTER_02740"/>